<keyword evidence="4" id="KW-1185">Reference proteome</keyword>
<proteinExistence type="predicted"/>
<dbReference type="SUPFAM" id="SSF52540">
    <property type="entry name" value="P-loop containing nucleoside triphosphate hydrolases"/>
    <property type="match status" value="1"/>
</dbReference>
<feature type="domain" description="Primosomal DnaI N-terminal" evidence="2">
    <location>
        <begin position="1"/>
        <end position="88"/>
    </location>
</feature>
<evidence type="ECO:0000259" key="1">
    <source>
        <dbReference type="Pfam" id="PF01695"/>
    </source>
</evidence>
<dbReference type="Gene3D" id="3.40.50.300">
    <property type="entry name" value="P-loop containing nucleotide triphosphate hydrolases"/>
    <property type="match status" value="1"/>
</dbReference>
<evidence type="ECO:0000259" key="2">
    <source>
        <dbReference type="Pfam" id="PF07319"/>
    </source>
</evidence>
<dbReference type="PANTHER" id="PTHR30050:SF8">
    <property type="entry name" value="PRIMOSOMAL PROTEIN DNAI"/>
    <property type="match status" value="1"/>
</dbReference>
<dbReference type="PANTHER" id="PTHR30050">
    <property type="entry name" value="CHROMOSOMAL REPLICATION INITIATOR PROTEIN DNAA"/>
    <property type="match status" value="1"/>
</dbReference>
<evidence type="ECO:0000313" key="3">
    <source>
        <dbReference type="EMBL" id="NVY96893.1"/>
    </source>
</evidence>
<accession>A0A850R1U3</accession>
<feature type="domain" description="IstB-like ATP-binding" evidence="1">
    <location>
        <begin position="96"/>
        <end position="266"/>
    </location>
</feature>
<dbReference type="Pfam" id="PF07319">
    <property type="entry name" value="DnaI_N"/>
    <property type="match status" value="1"/>
</dbReference>
<dbReference type="AlphaFoldDB" id="A0A850R1U3"/>
<dbReference type="RefSeq" id="WP_176943055.1">
    <property type="nucleotide sequence ID" value="NZ_JABZEC010000006.1"/>
</dbReference>
<protein>
    <submittedName>
        <fullName evidence="3">Primosomal protein DnaI</fullName>
    </submittedName>
</protein>
<dbReference type="InterPro" id="IPR009928">
    <property type="entry name" value="DnaI_N"/>
</dbReference>
<dbReference type="EMBL" id="JABZEC010000006">
    <property type="protein sequence ID" value="NVY96893.1"/>
    <property type="molecule type" value="Genomic_DNA"/>
</dbReference>
<dbReference type="GO" id="GO:0005524">
    <property type="term" value="F:ATP binding"/>
    <property type="evidence" value="ECO:0007669"/>
    <property type="project" value="InterPro"/>
</dbReference>
<dbReference type="InterPro" id="IPR002611">
    <property type="entry name" value="IstB_ATP-bd"/>
</dbReference>
<dbReference type="Proteomes" id="UP000563523">
    <property type="component" value="Unassembled WGS sequence"/>
</dbReference>
<dbReference type="CDD" id="cd00009">
    <property type="entry name" value="AAA"/>
    <property type="match status" value="1"/>
</dbReference>
<comment type="caution">
    <text evidence="3">The sequence shown here is derived from an EMBL/GenBank/DDBJ whole genome shotgun (WGS) entry which is preliminary data.</text>
</comment>
<organism evidence="3 4">
    <name type="scientific">Bombilactobacillus apium</name>
    <dbReference type="NCBI Taxonomy" id="2675299"/>
    <lineage>
        <taxon>Bacteria</taxon>
        <taxon>Bacillati</taxon>
        <taxon>Bacillota</taxon>
        <taxon>Bacilli</taxon>
        <taxon>Lactobacillales</taxon>
        <taxon>Lactobacillaceae</taxon>
        <taxon>Bombilactobacillus</taxon>
    </lineage>
</organism>
<dbReference type="Pfam" id="PF01695">
    <property type="entry name" value="IstB_IS21"/>
    <property type="match status" value="1"/>
</dbReference>
<dbReference type="GO" id="GO:0006260">
    <property type="term" value="P:DNA replication"/>
    <property type="evidence" value="ECO:0007669"/>
    <property type="project" value="TreeGrafter"/>
</dbReference>
<gene>
    <name evidence="3" type="primary">dnaI</name>
    <name evidence="3" type="ORF">HU830_06985</name>
</gene>
<evidence type="ECO:0000313" key="4">
    <source>
        <dbReference type="Proteomes" id="UP000563523"/>
    </source>
</evidence>
<reference evidence="3 4" key="1">
    <citation type="submission" date="2020-06" db="EMBL/GenBank/DDBJ databases">
        <authorList>
            <person name="Kang J."/>
        </authorList>
    </citation>
    <scope>NUCLEOTIDE SEQUENCE [LARGE SCALE GENOMIC DNA]</scope>
    <source>
        <strain evidence="3 4">DCY120</strain>
    </source>
</reference>
<dbReference type="InterPro" id="IPR027417">
    <property type="entry name" value="P-loop_NTPase"/>
</dbReference>
<dbReference type="NCBIfam" id="NF006505">
    <property type="entry name" value="PRK08939.1"/>
    <property type="match status" value="1"/>
</dbReference>
<name>A0A850R1U3_9LACO</name>
<sequence>MKDLAAQLATTMKQRHWNERYQKLLTQALKDPEVQQFLQDHQLQNNQNAVLAGSAAIYEFVQAKKTLTLATGYQPRLLWVNQAIHVSYEPDAAELRRQQKVVFQQKFKTLAMASDVRQADLDDYARGVNERQASYMAAVRFVIDYAKAPKTFLPGLYLSGPFGVGKTYLLSAIAKELVQQQVEVLLVHFPTLAVQMKNAINDNSVLTKIDQIKAVPILMLDDIGADALSSWVRDEVLGVILQYRLQEKLPTFFSSNFSMKDLEAHLTVNQRGDQEPIKAARIMERIRFLAREVVVSGPDRRFN</sequence>